<reference evidence="9" key="1">
    <citation type="submission" date="2025-08" db="UniProtKB">
        <authorList>
            <consortium name="Ensembl"/>
        </authorList>
    </citation>
    <scope>IDENTIFICATION</scope>
</reference>
<feature type="transmembrane region" description="Helical" evidence="6">
    <location>
        <begin position="818"/>
        <end position="838"/>
    </location>
</feature>
<comment type="similarity">
    <text evidence="2 6">Belongs to the pecanex family.</text>
</comment>
<organism evidence="9 10">
    <name type="scientific">Amazona collaria</name>
    <name type="common">yellow-billed parrot</name>
    <dbReference type="NCBI Taxonomy" id="241587"/>
    <lineage>
        <taxon>Eukaryota</taxon>
        <taxon>Metazoa</taxon>
        <taxon>Chordata</taxon>
        <taxon>Craniata</taxon>
        <taxon>Vertebrata</taxon>
        <taxon>Euteleostomi</taxon>
        <taxon>Archelosauria</taxon>
        <taxon>Archosauria</taxon>
        <taxon>Dinosauria</taxon>
        <taxon>Saurischia</taxon>
        <taxon>Theropoda</taxon>
        <taxon>Coelurosauria</taxon>
        <taxon>Aves</taxon>
        <taxon>Neognathae</taxon>
        <taxon>Neoaves</taxon>
        <taxon>Telluraves</taxon>
        <taxon>Australaves</taxon>
        <taxon>Psittaciformes</taxon>
        <taxon>Psittacidae</taxon>
        <taxon>Amazona</taxon>
    </lineage>
</organism>
<evidence type="ECO:0000313" key="9">
    <source>
        <dbReference type="Ensembl" id="ENSACOP00000017559.1"/>
    </source>
</evidence>
<keyword evidence="4 6" id="KW-1133">Transmembrane helix</keyword>
<feature type="compositionally biased region" description="Polar residues" evidence="7">
    <location>
        <begin position="1582"/>
        <end position="1591"/>
    </location>
</feature>
<feature type="compositionally biased region" description="Gly residues" evidence="7">
    <location>
        <begin position="1592"/>
        <end position="1603"/>
    </location>
</feature>
<dbReference type="Proteomes" id="UP000694522">
    <property type="component" value="Unplaced"/>
</dbReference>
<dbReference type="InterPro" id="IPR007735">
    <property type="entry name" value="Pecanex_C"/>
</dbReference>
<feature type="compositionally biased region" description="Low complexity" evidence="7">
    <location>
        <begin position="1604"/>
        <end position="1620"/>
    </location>
</feature>
<keyword evidence="3 6" id="KW-0812">Transmembrane</keyword>
<feature type="transmembrane region" description="Helical" evidence="6">
    <location>
        <begin position="59"/>
        <end position="77"/>
    </location>
</feature>
<comment type="subcellular location">
    <subcellularLocation>
        <location evidence="1 6">Membrane</location>
        <topology evidence="1 6">Multi-pass membrane protein</topology>
    </subcellularLocation>
</comment>
<feature type="region of interest" description="Disordered" evidence="7">
    <location>
        <begin position="362"/>
        <end position="429"/>
    </location>
</feature>
<keyword evidence="10" id="KW-1185">Reference proteome</keyword>
<feature type="transmembrane region" description="Helical" evidence="6">
    <location>
        <begin position="36"/>
        <end position="53"/>
    </location>
</feature>
<feature type="transmembrane region" description="Helical" evidence="6">
    <location>
        <begin position="615"/>
        <end position="633"/>
    </location>
</feature>
<evidence type="ECO:0000256" key="1">
    <source>
        <dbReference type="ARBA" id="ARBA00004141"/>
    </source>
</evidence>
<feature type="transmembrane region" description="Helical" evidence="6">
    <location>
        <begin position="740"/>
        <end position="758"/>
    </location>
</feature>
<dbReference type="Pfam" id="PF05041">
    <property type="entry name" value="Pecanex_C"/>
    <property type="match status" value="1"/>
</dbReference>
<feature type="compositionally biased region" description="Basic and acidic residues" evidence="7">
    <location>
        <begin position="264"/>
        <end position="277"/>
    </location>
</feature>
<reference evidence="9" key="2">
    <citation type="submission" date="2025-09" db="UniProtKB">
        <authorList>
            <consortium name="Ensembl"/>
        </authorList>
    </citation>
    <scope>IDENTIFICATION</scope>
</reference>
<sequence length="1661" mass="185000">MGSQVLQILRQGVWAALSGGWYQDPHQGAGVNALHLYLWLFLLGFPFTLYMALPSSMMIVAVYCPVIAALFIILKMVNYRLHRALDEGEIVERNASEESLAENSCISGVFQLDDILKSSSPQPLIKSGKSKSLKADKSVDSLRSLSTRSSGSTESYCSGTDRDTNSTISSYKSEHTSSTHIESKGLGASASEEANKNPHANELTTQSDSAVFCHDEDSSDQSDLSRTSSMQSAHQFSSDSSSSTTSHSCQSPEGKYSALKTKYISKERGGTEPENAHKTHISSEGISKKRSTRRTSSTNSAKNRARVLSLDSGTVACLNDPNSLMAPGNIKQLTTSKSDLEAKEGEVLDELSLLGRASHLESVTPQASEETVTFRRERSTFRRQAVRRRHNAGSNPTPPTLLIGSPLSLQDGQQGQQPSSQVRVQSRSPSQAAVLGASASLLVRNGSVHLEASHAAASAVGGSSLHDELGMQLSLPQIRLNRLLTMDTDLLEQQDIDLSPDLQDHMQPQEEAAQKVKQYYRFWILPKLWISINFDRLTLLALFDRNREILENVLAVILAILVAFLGSVLLIEGFFKDIWVFQFCLVIASCQYSLLKSVQPDSSSPRHGHNRIIAYSRPVYFCLCCGLIWLLDYGSRNISTTRFRLYGMAFTNPLLLLSARDLVIVFTLCFPIVFFIGLLPQVNTFVMYLCEQLDIHVFGGNATTSLLAALYSFICSIVAVALLYGLCYGALKDSWDGQHIPVLFSIFCGLLVAISYHLSRQSSDPSNLKNTKLVFSKIIFVLTLQSERLQSDLIVCIVIGVLYFAIHVSTVFTVLQPILSYVLYALVGTVGFVTHYVLPQLRKQLPWHCFSHPLLKTKEYYQFEVRSAAHVMWFEKLHIWLLFIEKNIIYPLIVLNELSSSAKNIASPKKLDTELGALMITIAGLKLLRSSFSSPTCQYVTVIFTVLFFTFDYKSFTETMLLDLFFMSILFSKLWELFYKLRFVYTYIAPWQITWGSAFHAFAQPFAVPHSAMLFVQAAVSAFFSTPLNPFLGSAIFITSYARPVKFWERDYNTKRVDHSNTRLASQLDRNPGSDDNNLNSIFYEHLTRSLQHSLCGDLLLGRWGNYSTGDCFILASDYLNALVHLIEIGNGLVTFQLRGLEFRGTYCQQREVEAITEGVEEDEGFCCCEPGHLPHMLSFNAAFGQRWLAWEVLVTKYVLEGYSITDNSAASMLQVFDLRKILTTYYVKGIIYYVTTSPKLEEWLANETMQEGLRLCTDRNYVDVDPTFNPNIDEDYDHRLAGISRESFCMIYLNWIEYCCSRREKVNSPLVTLCYGLCVLGRRALGTASHHMSSNLESFLYGLHALFKGDFRISSIRDEWIFADMELLRKVVVPGIRMSLKLHQDHFTSPDEYDDPSVLYEAITTHEENLVIAHEGDPAWRSAVLSNSPSLLALRHVMDDGTNEYKIIMLNKRYLSFRVIKVNKECVRGLWAGQQQELVFLRNRNPERGSIQNAKQALRNMINSSCDQPIGYPIYVSPLTTSYSDSHEQLKEILGGAISLGNIRNFIVSTWKGCGAGCNSGGNIEDSDAGGGASCTSNNATINESQSSMSQGGGNATTGQGPGAVQHPPVAAHPATLPAAHPPTHPSTLGKVALFYFNGFIQVQHYSILAESSPRVGGDL</sequence>
<evidence type="ECO:0000256" key="6">
    <source>
        <dbReference type="RuleBase" id="RU367089"/>
    </source>
</evidence>
<keyword evidence="5 6" id="KW-0472">Membrane</keyword>
<evidence type="ECO:0000256" key="7">
    <source>
        <dbReference type="SAM" id="MobiDB-lite"/>
    </source>
</evidence>
<feature type="compositionally biased region" description="Polar residues" evidence="7">
    <location>
        <begin position="362"/>
        <end position="371"/>
    </location>
</feature>
<proteinExistence type="inferred from homology"/>
<feature type="transmembrane region" description="Helical" evidence="6">
    <location>
        <begin position="549"/>
        <end position="571"/>
    </location>
</feature>
<dbReference type="Ensembl" id="ENSACOT00000018200.1">
    <property type="protein sequence ID" value="ENSACOP00000017559.1"/>
    <property type="gene ID" value="ENSACOG00000010401.1"/>
</dbReference>
<feature type="transmembrane region" description="Helical" evidence="6">
    <location>
        <begin position="706"/>
        <end position="728"/>
    </location>
</feature>
<evidence type="ECO:0000313" key="10">
    <source>
        <dbReference type="Proteomes" id="UP000694522"/>
    </source>
</evidence>
<feature type="region of interest" description="Disordered" evidence="7">
    <location>
        <begin position="1582"/>
        <end position="1625"/>
    </location>
</feature>
<dbReference type="PANTHER" id="PTHR12372:SF2">
    <property type="entry name" value="PECANEX-LIKE PROTEIN 1"/>
    <property type="match status" value="1"/>
</dbReference>
<feature type="compositionally biased region" description="Low complexity" evidence="7">
    <location>
        <begin position="404"/>
        <end position="429"/>
    </location>
</feature>
<evidence type="ECO:0000256" key="2">
    <source>
        <dbReference type="ARBA" id="ARBA00010170"/>
    </source>
</evidence>
<protein>
    <recommendedName>
        <fullName evidence="6">Pecanex-like protein</fullName>
    </recommendedName>
</protein>
<feature type="transmembrane region" description="Helical" evidence="6">
    <location>
        <begin position="654"/>
        <end position="679"/>
    </location>
</feature>
<feature type="domain" description="Pecanex C-terminal" evidence="8">
    <location>
        <begin position="1307"/>
        <end position="1530"/>
    </location>
</feature>
<name>A0A8B9G3I2_9PSIT</name>
<feature type="region of interest" description="Disordered" evidence="7">
    <location>
        <begin position="213"/>
        <end position="305"/>
    </location>
</feature>
<evidence type="ECO:0000259" key="8">
    <source>
        <dbReference type="Pfam" id="PF05041"/>
    </source>
</evidence>
<evidence type="ECO:0000256" key="3">
    <source>
        <dbReference type="ARBA" id="ARBA00022692"/>
    </source>
</evidence>
<accession>A0A8B9G3I2</accession>
<evidence type="ECO:0000256" key="4">
    <source>
        <dbReference type="ARBA" id="ARBA00022989"/>
    </source>
</evidence>
<feature type="region of interest" description="Disordered" evidence="7">
    <location>
        <begin position="144"/>
        <end position="200"/>
    </location>
</feature>
<dbReference type="PANTHER" id="PTHR12372">
    <property type="entry name" value="PECANEX"/>
    <property type="match status" value="1"/>
</dbReference>
<feature type="compositionally biased region" description="Low complexity" evidence="7">
    <location>
        <begin position="144"/>
        <end position="159"/>
    </location>
</feature>
<feature type="transmembrane region" description="Helical" evidence="6">
    <location>
        <begin position="793"/>
        <end position="812"/>
    </location>
</feature>
<feature type="compositionally biased region" description="Basic and acidic residues" evidence="7">
    <location>
        <begin position="172"/>
        <end position="183"/>
    </location>
</feature>
<evidence type="ECO:0000256" key="5">
    <source>
        <dbReference type="ARBA" id="ARBA00023136"/>
    </source>
</evidence>
<dbReference type="GO" id="GO:0016020">
    <property type="term" value="C:membrane"/>
    <property type="evidence" value="ECO:0007669"/>
    <property type="project" value="UniProtKB-SubCell"/>
</dbReference>
<dbReference type="InterPro" id="IPR039797">
    <property type="entry name" value="Pecanex"/>
</dbReference>
<feature type="compositionally biased region" description="Low complexity" evidence="7">
    <location>
        <begin position="221"/>
        <end position="251"/>
    </location>
</feature>